<name>A0A918VUZ5_9HYPH</name>
<evidence type="ECO:0000313" key="3">
    <source>
        <dbReference type="EMBL" id="GHA25591.1"/>
    </source>
</evidence>
<gene>
    <name evidence="3" type="ORF">GCM10007989_21590</name>
</gene>
<feature type="chain" id="PRO_5037564085" description="SCP domain-containing protein" evidence="1">
    <location>
        <begin position="22"/>
        <end position="311"/>
    </location>
</feature>
<dbReference type="InterPro" id="IPR035940">
    <property type="entry name" value="CAP_sf"/>
</dbReference>
<dbReference type="EMBL" id="BMZE01000002">
    <property type="protein sequence ID" value="GHA25591.1"/>
    <property type="molecule type" value="Genomic_DNA"/>
</dbReference>
<dbReference type="PANTHER" id="PTHR31157">
    <property type="entry name" value="SCP DOMAIN-CONTAINING PROTEIN"/>
    <property type="match status" value="1"/>
</dbReference>
<organism evidence="3 4">
    <name type="scientific">Devosia pacifica</name>
    <dbReference type="NCBI Taxonomy" id="1335967"/>
    <lineage>
        <taxon>Bacteria</taxon>
        <taxon>Pseudomonadati</taxon>
        <taxon>Pseudomonadota</taxon>
        <taxon>Alphaproteobacteria</taxon>
        <taxon>Hyphomicrobiales</taxon>
        <taxon>Devosiaceae</taxon>
        <taxon>Devosia</taxon>
    </lineage>
</organism>
<feature type="signal peptide" evidence="1">
    <location>
        <begin position="1"/>
        <end position="21"/>
    </location>
</feature>
<keyword evidence="4" id="KW-1185">Reference proteome</keyword>
<dbReference type="AlphaFoldDB" id="A0A918VUZ5"/>
<dbReference type="InterPro" id="IPR014044">
    <property type="entry name" value="CAP_dom"/>
</dbReference>
<dbReference type="Proteomes" id="UP000646579">
    <property type="component" value="Unassembled WGS sequence"/>
</dbReference>
<evidence type="ECO:0000256" key="1">
    <source>
        <dbReference type="SAM" id="SignalP"/>
    </source>
</evidence>
<dbReference type="CDD" id="cd05379">
    <property type="entry name" value="CAP_bacterial"/>
    <property type="match status" value="1"/>
</dbReference>
<evidence type="ECO:0000259" key="2">
    <source>
        <dbReference type="Pfam" id="PF00188"/>
    </source>
</evidence>
<dbReference type="Pfam" id="PF00188">
    <property type="entry name" value="CAP"/>
    <property type="match status" value="1"/>
</dbReference>
<evidence type="ECO:0000313" key="4">
    <source>
        <dbReference type="Proteomes" id="UP000646579"/>
    </source>
</evidence>
<keyword evidence="1" id="KW-0732">Signal</keyword>
<comment type="caution">
    <text evidence="3">The sequence shown here is derived from an EMBL/GenBank/DDBJ whole genome shotgun (WGS) entry which is preliminary data.</text>
</comment>
<proteinExistence type="predicted"/>
<reference evidence="3" key="2">
    <citation type="submission" date="2020-09" db="EMBL/GenBank/DDBJ databases">
        <authorList>
            <person name="Sun Q."/>
            <person name="Kim S."/>
        </authorList>
    </citation>
    <scope>NUCLEOTIDE SEQUENCE</scope>
    <source>
        <strain evidence="3">KCTC 32437</strain>
    </source>
</reference>
<dbReference type="SUPFAM" id="SSF55797">
    <property type="entry name" value="PR-1-like"/>
    <property type="match status" value="1"/>
</dbReference>
<dbReference type="Gene3D" id="3.40.33.10">
    <property type="entry name" value="CAP"/>
    <property type="match status" value="1"/>
</dbReference>
<dbReference type="PANTHER" id="PTHR31157:SF1">
    <property type="entry name" value="SCP DOMAIN-CONTAINING PROTEIN"/>
    <property type="match status" value="1"/>
</dbReference>
<reference evidence="3" key="1">
    <citation type="journal article" date="2014" name="Int. J. Syst. Evol. Microbiol.">
        <title>Complete genome sequence of Corynebacterium casei LMG S-19264T (=DSM 44701T), isolated from a smear-ripened cheese.</title>
        <authorList>
            <consortium name="US DOE Joint Genome Institute (JGI-PGF)"/>
            <person name="Walter F."/>
            <person name="Albersmeier A."/>
            <person name="Kalinowski J."/>
            <person name="Ruckert C."/>
        </authorList>
    </citation>
    <scope>NUCLEOTIDE SEQUENCE</scope>
    <source>
        <strain evidence="3">KCTC 32437</strain>
    </source>
</reference>
<protein>
    <recommendedName>
        <fullName evidence="2">SCP domain-containing protein</fullName>
    </recommendedName>
</protein>
<feature type="domain" description="SCP" evidence="2">
    <location>
        <begin position="38"/>
        <end position="162"/>
    </location>
</feature>
<accession>A0A918VUZ5</accession>
<sequence length="311" mass="33598">MKIQSLVFGLFAALSLVPSVAATELGTDELDALRQEALDLVNQVREENGLESLSLTPTLNEAAQGHAAHMLADDFYAHVSPNGTTPMDRYLEAGGNQWRVVRENIARCANCPVPPQEERLRSFQQGWMNSPDHRENILAEGLDSFGFGVSGEAGEVFAVQMFSGAGTSRGLDDDEQAQALPPDEMGERLAEIVNRLREDGEPLSPASALSAAAQELLPDPLSEGMAIPNEGLFDLLPQQQRSEWRQLQILSSTCGGCGTKPTAQDIEAFVEQWMDSDEYRSILLEAAAGDVGFAMRADGEGQKIGIAIIGR</sequence>